<feature type="region of interest" description="Disordered" evidence="1">
    <location>
        <begin position="77"/>
        <end position="102"/>
    </location>
</feature>
<feature type="compositionally biased region" description="Basic and acidic residues" evidence="1">
    <location>
        <begin position="77"/>
        <end position="88"/>
    </location>
</feature>
<dbReference type="Proteomes" id="UP000078546">
    <property type="component" value="Unassembled WGS sequence"/>
</dbReference>
<feature type="compositionally biased region" description="Polar residues" evidence="1">
    <location>
        <begin position="9"/>
        <end position="20"/>
    </location>
</feature>
<proteinExistence type="predicted"/>
<reference evidence="3" key="1">
    <citation type="submission" date="2016-05" db="EMBL/GenBank/DDBJ databases">
        <authorList>
            <person name="Naeem Raeece"/>
        </authorList>
    </citation>
    <scope>NUCLEOTIDE SEQUENCE [LARGE SCALE GENOMIC DNA]</scope>
</reference>
<sequence length="806" mass="94224">MVRFTCANGTVSKDCQSRSGGQCVKRPPQGQTAHTTTSLMGHAPLLPSTSSFSLLKELDPLHISRVKGKLTGSEMGLAHDKAKGEAVKRQRKRPKTSLEEQRQSMGFVKAEEFVNQYMRVNREIKEISRRKNEDFKSNIFIFYYNNIDSICTEHILHFHKNLKRDVNIYSYGIEKKEDILKIFKKYEDIYTRNVDYYRDYFFIVILIGICSHVNTESSIYESIELFFSKILNKNYHAYLKFFVLDNKRPFHEIFSSSNKWDLVLSESEHNEVMNICAELSNEGDYNVHADTTTIDSIITNVITDQINTNTGTISTGITSNRGTKKSMKKLYDRYDVVKEENKCLCLLLYPFIQCISEDDSSAIIFIASISLMSYLRTDQVTYEYYNKEIKNLHMDSMNISSGHFISFDSERGLLPMLSFISLNESLEIDERIYIYDHKNVKNTFNQIRTMCHIEIKEFTGNFRQLDLHKQNEILLKLKSLIKIIKPLYTLGWKRRTYVLYNSDSFYFLIILIYIYINRVKKMDTYLYNCLKTSDFLFNIFKDRLKQSEIYDKLIEKHLHKNAATYLSVLIKKIMESNKKMISITSNFKIYMDMFQTAKNCYTHPFELRFIANIFCNFQSYCNDKYKTYHLLICHINDSDETILYGFSPLNRKDYWPLIFSKVAYSNIEQILYDTIADVNTMKIRKNDLKFVIDEVKDVFRGVLKLERKRELAPSPRSEGGDSFEEDLLGADDADEKDADAKEADEEEADEEEADEEEADEEEAHEEEADEEEADEEEADEEEAHEEEADEEEADEEEADETAREAA</sequence>
<protein>
    <submittedName>
        <fullName evidence="2">Uncharacterized protein</fullName>
    </submittedName>
</protein>
<feature type="compositionally biased region" description="Acidic residues" evidence="1">
    <location>
        <begin position="721"/>
        <end position="799"/>
    </location>
</feature>
<evidence type="ECO:0000313" key="3">
    <source>
        <dbReference type="Proteomes" id="UP000078546"/>
    </source>
</evidence>
<dbReference type="EMBL" id="FLQV01000118">
    <property type="protein sequence ID" value="SBS82074.1"/>
    <property type="molecule type" value="Genomic_DNA"/>
</dbReference>
<name>A0A1A8VTD3_PLAOA</name>
<evidence type="ECO:0000313" key="2">
    <source>
        <dbReference type="EMBL" id="SBS82074.1"/>
    </source>
</evidence>
<dbReference type="AlphaFoldDB" id="A0A1A8VTD3"/>
<accession>A0A1A8VTD3</accession>
<gene>
    <name evidence="2" type="ORF">POVCU1_006380</name>
</gene>
<evidence type="ECO:0000256" key="1">
    <source>
        <dbReference type="SAM" id="MobiDB-lite"/>
    </source>
</evidence>
<feature type="region of interest" description="Disordered" evidence="1">
    <location>
        <begin position="710"/>
        <end position="806"/>
    </location>
</feature>
<organism evidence="2 3">
    <name type="scientific">Plasmodium ovale curtisi</name>
    <dbReference type="NCBI Taxonomy" id="864141"/>
    <lineage>
        <taxon>Eukaryota</taxon>
        <taxon>Sar</taxon>
        <taxon>Alveolata</taxon>
        <taxon>Apicomplexa</taxon>
        <taxon>Aconoidasida</taxon>
        <taxon>Haemosporida</taxon>
        <taxon>Plasmodiidae</taxon>
        <taxon>Plasmodium</taxon>
        <taxon>Plasmodium (Plasmodium)</taxon>
    </lineage>
</organism>
<feature type="region of interest" description="Disordered" evidence="1">
    <location>
        <begin position="9"/>
        <end position="36"/>
    </location>
</feature>